<dbReference type="Pfam" id="PF00001">
    <property type="entry name" value="7tm_1"/>
    <property type="match status" value="1"/>
</dbReference>
<comment type="similarity">
    <text evidence="10">Belongs to the G-protein coupled receptor 1 family.</text>
</comment>
<evidence type="ECO:0000259" key="12">
    <source>
        <dbReference type="PROSITE" id="PS50262"/>
    </source>
</evidence>
<dbReference type="AlphaFoldDB" id="A0A8B8EYX1"/>
<dbReference type="KEGG" id="cvn:111137546"/>
<accession>A0A8B8EYX1</accession>
<dbReference type="InterPro" id="IPR017452">
    <property type="entry name" value="GPCR_Rhodpsn_7TM"/>
</dbReference>
<evidence type="ECO:0000256" key="10">
    <source>
        <dbReference type="RuleBase" id="RU000688"/>
    </source>
</evidence>
<sequence>MDNSTYPEKMETSDLTSNLSQLNTTEERIYDLNSSMSNTTQERMWESAVPPALQFAFGVIGNIIALVVLVTSAKTHKWRPFYRLVGGLAVTDGGGILLVYPTVMVRYATDFTYVFPRALCDYSSFVYTFTLISSAMIVCAMSLDRYVAILHPFVYSSGKSRQRANIILCVIWVTGCVISGLQLVGLGSSFNYYPKSWCFINFVEMDMLDTLNSYVYSVFGLVILLATLGVNITVIISVVRNMTTKSEVRNSKRRHKSDIFIISFLLVIVIIFSTCWAPLMVVIFSHACGLMTTNGSVELLVLRLAVTNSVVDPWIYILLRKETVLGLLRIKMAVCDQCASMESPNRQESAGKVQPPSKYIEETPKTANAGPPFTQIHCKVYDGSQETIADDLGMDNTVYVGDDTEVNNTVYVGEDTEVNNTVYVGDDTEVNNTVYVGDDTEVINIVYVGDDTEVNNSVYVGDDTEVNNTVFVGDDTEITTPSMVRMVVEVTCLRQTNSTIKGFLFNCIHSFTKIKEQIHVAE</sequence>
<keyword evidence="13" id="KW-1185">Reference proteome</keyword>
<feature type="transmembrane region" description="Helical" evidence="11">
    <location>
        <begin position="214"/>
        <end position="239"/>
    </location>
</feature>
<evidence type="ECO:0000256" key="3">
    <source>
        <dbReference type="ARBA" id="ARBA00022692"/>
    </source>
</evidence>
<keyword evidence="4 11" id="KW-1133">Transmembrane helix</keyword>
<feature type="transmembrane region" description="Helical" evidence="11">
    <location>
        <begin position="124"/>
        <end position="143"/>
    </location>
</feature>
<dbReference type="GO" id="GO:0004930">
    <property type="term" value="F:G protein-coupled receptor activity"/>
    <property type="evidence" value="ECO:0007669"/>
    <property type="project" value="UniProtKB-KW"/>
</dbReference>
<feature type="transmembrane region" description="Helical" evidence="11">
    <location>
        <begin position="259"/>
        <end position="287"/>
    </location>
</feature>
<dbReference type="GO" id="GO:0007189">
    <property type="term" value="P:adenylate cyclase-activating G protein-coupled receptor signaling pathway"/>
    <property type="evidence" value="ECO:0007669"/>
    <property type="project" value="TreeGrafter"/>
</dbReference>
<keyword evidence="3 10" id="KW-0812">Transmembrane</keyword>
<evidence type="ECO:0000256" key="2">
    <source>
        <dbReference type="ARBA" id="ARBA00022475"/>
    </source>
</evidence>
<reference evidence="14" key="1">
    <citation type="submission" date="2025-08" db="UniProtKB">
        <authorList>
            <consortium name="RefSeq"/>
        </authorList>
    </citation>
    <scope>IDENTIFICATION</scope>
    <source>
        <tissue evidence="14">Whole sample</tissue>
    </source>
</reference>
<organism evidence="13 14">
    <name type="scientific">Crassostrea virginica</name>
    <name type="common">Eastern oyster</name>
    <dbReference type="NCBI Taxonomy" id="6565"/>
    <lineage>
        <taxon>Eukaryota</taxon>
        <taxon>Metazoa</taxon>
        <taxon>Spiralia</taxon>
        <taxon>Lophotrochozoa</taxon>
        <taxon>Mollusca</taxon>
        <taxon>Bivalvia</taxon>
        <taxon>Autobranchia</taxon>
        <taxon>Pteriomorphia</taxon>
        <taxon>Ostreida</taxon>
        <taxon>Ostreoidea</taxon>
        <taxon>Ostreidae</taxon>
        <taxon>Crassostrea</taxon>
    </lineage>
</organism>
<proteinExistence type="inferred from homology"/>
<dbReference type="PROSITE" id="PS50262">
    <property type="entry name" value="G_PROTEIN_RECEP_F1_2"/>
    <property type="match status" value="1"/>
</dbReference>
<keyword evidence="5 10" id="KW-0297">G-protein coupled receptor</keyword>
<dbReference type="PROSITE" id="PS00237">
    <property type="entry name" value="G_PROTEIN_RECEP_F1_1"/>
    <property type="match status" value="1"/>
</dbReference>
<evidence type="ECO:0000256" key="4">
    <source>
        <dbReference type="ARBA" id="ARBA00022989"/>
    </source>
</evidence>
<feature type="transmembrane region" description="Helical" evidence="11">
    <location>
        <begin position="164"/>
        <end position="184"/>
    </location>
</feature>
<keyword evidence="2" id="KW-1003">Cell membrane</keyword>
<dbReference type="GeneID" id="111137546"/>
<dbReference type="InterPro" id="IPR008365">
    <property type="entry name" value="Prostanoid_rcpt"/>
</dbReference>
<dbReference type="PANTHER" id="PTHR11866">
    <property type="entry name" value="G-PROTEIN COUPLED RECEPTOR FAMILY 1 MEMBER"/>
    <property type="match status" value="1"/>
</dbReference>
<evidence type="ECO:0000256" key="1">
    <source>
        <dbReference type="ARBA" id="ARBA00004651"/>
    </source>
</evidence>
<evidence type="ECO:0000256" key="5">
    <source>
        <dbReference type="ARBA" id="ARBA00023040"/>
    </source>
</evidence>
<evidence type="ECO:0000256" key="7">
    <source>
        <dbReference type="ARBA" id="ARBA00023170"/>
    </source>
</evidence>
<keyword evidence="9 10" id="KW-0807">Transducer</keyword>
<dbReference type="CDD" id="cd14981">
    <property type="entry name" value="7tmA_Prostanoid_R"/>
    <property type="match status" value="1"/>
</dbReference>
<dbReference type="PRINTS" id="PR00237">
    <property type="entry name" value="GPCRRHODOPSN"/>
</dbReference>
<dbReference type="GO" id="GO:0005886">
    <property type="term" value="C:plasma membrane"/>
    <property type="evidence" value="ECO:0007669"/>
    <property type="project" value="UniProtKB-SubCell"/>
</dbReference>
<dbReference type="Gene3D" id="1.20.1070.10">
    <property type="entry name" value="Rhodopsin 7-helix transmembrane proteins"/>
    <property type="match status" value="1"/>
</dbReference>
<comment type="subcellular location">
    <subcellularLocation>
        <location evidence="1">Cell membrane</location>
        <topology evidence="1">Multi-pass membrane protein</topology>
    </subcellularLocation>
</comment>
<evidence type="ECO:0000313" key="13">
    <source>
        <dbReference type="Proteomes" id="UP000694844"/>
    </source>
</evidence>
<dbReference type="PRINTS" id="PR01788">
    <property type="entry name" value="PROSTANOIDR"/>
</dbReference>
<evidence type="ECO:0000256" key="11">
    <source>
        <dbReference type="SAM" id="Phobius"/>
    </source>
</evidence>
<feature type="transmembrane region" description="Helical" evidence="11">
    <location>
        <begin position="84"/>
        <end position="104"/>
    </location>
</feature>
<dbReference type="OrthoDB" id="6076970at2759"/>
<evidence type="ECO:0000256" key="9">
    <source>
        <dbReference type="ARBA" id="ARBA00023224"/>
    </source>
</evidence>
<keyword evidence="7 10" id="KW-0675">Receptor</keyword>
<gene>
    <name evidence="14" type="primary">LOC111137546</name>
</gene>
<dbReference type="InterPro" id="IPR011004">
    <property type="entry name" value="Trimer_LpxA-like_sf"/>
</dbReference>
<dbReference type="Gene3D" id="2.160.10.10">
    <property type="entry name" value="Hexapeptide repeat proteins"/>
    <property type="match status" value="1"/>
</dbReference>
<feature type="domain" description="G-protein coupled receptors family 1 profile" evidence="12">
    <location>
        <begin position="61"/>
        <end position="316"/>
    </location>
</feature>
<dbReference type="InterPro" id="IPR000276">
    <property type="entry name" value="GPCR_Rhodpsn"/>
</dbReference>
<keyword evidence="8" id="KW-0325">Glycoprotein</keyword>
<feature type="transmembrane region" description="Helical" evidence="11">
    <location>
        <begin position="52"/>
        <end position="72"/>
    </location>
</feature>
<dbReference type="Proteomes" id="UP000694844">
    <property type="component" value="Chromosome 5"/>
</dbReference>
<dbReference type="PANTHER" id="PTHR11866:SF16">
    <property type="entry name" value="PROSTAGLANDIN E2 RECEPTOR EP4 SUBTYPE-LIKE PROTEIN"/>
    <property type="match status" value="1"/>
</dbReference>
<name>A0A8B8EYX1_CRAVI</name>
<dbReference type="RefSeq" id="XP_022344738.1">
    <property type="nucleotide sequence ID" value="XM_022489030.1"/>
</dbReference>
<evidence type="ECO:0000313" key="14">
    <source>
        <dbReference type="RefSeq" id="XP_022344738.1"/>
    </source>
</evidence>
<evidence type="ECO:0000256" key="8">
    <source>
        <dbReference type="ARBA" id="ARBA00023180"/>
    </source>
</evidence>
<keyword evidence="6 11" id="KW-0472">Membrane</keyword>
<dbReference type="SUPFAM" id="SSF51161">
    <property type="entry name" value="Trimeric LpxA-like enzymes"/>
    <property type="match status" value="1"/>
</dbReference>
<dbReference type="SUPFAM" id="SSF81321">
    <property type="entry name" value="Family A G protein-coupled receptor-like"/>
    <property type="match status" value="1"/>
</dbReference>
<protein>
    <submittedName>
        <fullName evidence="14">Prostaglandin E2 receptor EP4 subtype-like</fullName>
    </submittedName>
</protein>
<dbReference type="GO" id="GO:0007204">
    <property type="term" value="P:positive regulation of cytosolic calcium ion concentration"/>
    <property type="evidence" value="ECO:0007669"/>
    <property type="project" value="TreeGrafter"/>
</dbReference>
<evidence type="ECO:0000256" key="6">
    <source>
        <dbReference type="ARBA" id="ARBA00023136"/>
    </source>
</evidence>